<reference evidence="11" key="1">
    <citation type="journal article" date="2017" name="Nat. Commun.">
        <title>The asparagus genome sheds light on the origin and evolution of a young Y chromosome.</title>
        <authorList>
            <person name="Harkess A."/>
            <person name="Zhou J."/>
            <person name="Xu C."/>
            <person name="Bowers J.E."/>
            <person name="Van der Hulst R."/>
            <person name="Ayyampalayam S."/>
            <person name="Mercati F."/>
            <person name="Riccardi P."/>
            <person name="McKain M.R."/>
            <person name="Kakrana A."/>
            <person name="Tang H."/>
            <person name="Ray J."/>
            <person name="Groenendijk J."/>
            <person name="Arikit S."/>
            <person name="Mathioni S.M."/>
            <person name="Nakano M."/>
            <person name="Shan H."/>
            <person name="Telgmann-Rauber A."/>
            <person name="Kanno A."/>
            <person name="Yue Z."/>
            <person name="Chen H."/>
            <person name="Li W."/>
            <person name="Chen Y."/>
            <person name="Xu X."/>
            <person name="Zhang Y."/>
            <person name="Luo S."/>
            <person name="Chen H."/>
            <person name="Gao J."/>
            <person name="Mao Z."/>
            <person name="Pires J.C."/>
            <person name="Luo M."/>
            <person name="Kudrna D."/>
            <person name="Wing R.A."/>
            <person name="Meyers B.C."/>
            <person name="Yi K."/>
            <person name="Kong H."/>
            <person name="Lavrijsen P."/>
            <person name="Sunseri F."/>
            <person name="Falavigna A."/>
            <person name="Ye Y."/>
            <person name="Leebens-Mack J.H."/>
            <person name="Chen G."/>
        </authorList>
    </citation>
    <scope>NUCLEOTIDE SEQUENCE [LARGE SCALE GENOMIC DNA]</scope>
    <source>
        <strain evidence="11">cv. DH0086</strain>
    </source>
</reference>
<feature type="region of interest" description="Disordered" evidence="8">
    <location>
        <begin position="97"/>
        <end position="135"/>
    </location>
</feature>
<dbReference type="GO" id="GO:0080188">
    <property type="term" value="P:gene silencing by siRNA-directed DNA methylation"/>
    <property type="evidence" value="ECO:0007669"/>
    <property type="project" value="EnsemblPlants"/>
</dbReference>
<dbReference type="SUPFAM" id="SSF53335">
    <property type="entry name" value="S-adenosyl-L-methionine-dependent methyltransferases"/>
    <property type="match status" value="2"/>
</dbReference>
<dbReference type="OMA" id="HDRNEHM"/>
<feature type="compositionally biased region" description="Acidic residues" evidence="8">
    <location>
        <begin position="100"/>
        <end position="110"/>
    </location>
</feature>
<dbReference type="InterPro" id="IPR029063">
    <property type="entry name" value="SAM-dependent_MTases_sf"/>
</dbReference>
<keyword evidence="3" id="KW-0808">Transferase</keyword>
<keyword evidence="11" id="KW-1185">Reference proteome</keyword>
<dbReference type="Gene3D" id="3.40.50.150">
    <property type="entry name" value="Vaccinia Virus protein VP39"/>
    <property type="match status" value="1"/>
</dbReference>
<proteinExistence type="predicted"/>
<protein>
    <recommendedName>
        <fullName evidence="9">SAM-dependent MTase DRM-type domain-containing protein</fullName>
    </recommendedName>
</protein>
<dbReference type="InterPro" id="IPR030380">
    <property type="entry name" value="SAM_MeTfrase_DRM"/>
</dbReference>
<feature type="compositionally biased region" description="Basic and acidic residues" evidence="8">
    <location>
        <begin position="111"/>
        <end position="127"/>
    </location>
</feature>
<dbReference type="PANTHER" id="PTHR23068:SF11">
    <property type="entry name" value="INACTIVE DNA (CYTOSINE-5)-METHYLTRANSFERASE DRM3-RELATED"/>
    <property type="match status" value="1"/>
</dbReference>
<evidence type="ECO:0000313" key="11">
    <source>
        <dbReference type="Proteomes" id="UP000243459"/>
    </source>
</evidence>
<comment type="subcellular location">
    <subcellularLocation>
        <location evidence="1">Nucleus</location>
    </subcellularLocation>
</comment>
<dbReference type="AlphaFoldDB" id="A0A5P1EB89"/>
<evidence type="ECO:0000256" key="1">
    <source>
        <dbReference type="ARBA" id="ARBA00004123"/>
    </source>
</evidence>
<organism evidence="10 11">
    <name type="scientific">Asparagus officinalis</name>
    <name type="common">Garden asparagus</name>
    <dbReference type="NCBI Taxonomy" id="4686"/>
    <lineage>
        <taxon>Eukaryota</taxon>
        <taxon>Viridiplantae</taxon>
        <taxon>Streptophyta</taxon>
        <taxon>Embryophyta</taxon>
        <taxon>Tracheophyta</taxon>
        <taxon>Spermatophyta</taxon>
        <taxon>Magnoliopsida</taxon>
        <taxon>Liliopsida</taxon>
        <taxon>Asparagales</taxon>
        <taxon>Asparagaceae</taxon>
        <taxon>Asparagoideae</taxon>
        <taxon>Asparagus</taxon>
    </lineage>
</organism>
<dbReference type="GO" id="GO:0003677">
    <property type="term" value="F:DNA binding"/>
    <property type="evidence" value="ECO:0007669"/>
    <property type="project" value="UniProtKB-KW"/>
</dbReference>
<evidence type="ECO:0000259" key="9">
    <source>
        <dbReference type="PROSITE" id="PS51680"/>
    </source>
</evidence>
<dbReference type="PANTHER" id="PTHR23068">
    <property type="entry name" value="DNA CYTOSINE-5- -METHYLTRANSFERASE 3-RELATED"/>
    <property type="match status" value="1"/>
</dbReference>
<dbReference type="InterPro" id="IPR050390">
    <property type="entry name" value="C5-Methyltransferase"/>
</dbReference>
<gene>
    <name evidence="10" type="ORF">A4U43_C07F11240</name>
</gene>
<evidence type="ECO:0000313" key="10">
    <source>
        <dbReference type="EMBL" id="ONK63084.1"/>
    </source>
</evidence>
<keyword evidence="7" id="KW-0539">Nucleus</keyword>
<dbReference type="Gramene" id="ONK63084">
    <property type="protein sequence ID" value="ONK63084"/>
    <property type="gene ID" value="A4U43_C07F11240"/>
</dbReference>
<evidence type="ECO:0000256" key="2">
    <source>
        <dbReference type="ARBA" id="ARBA00022603"/>
    </source>
</evidence>
<name>A0A5P1EB89_ASPOF</name>
<keyword evidence="6" id="KW-0238">DNA-binding</keyword>
<dbReference type="GO" id="GO:0008168">
    <property type="term" value="F:methyltransferase activity"/>
    <property type="evidence" value="ECO:0007669"/>
    <property type="project" value="UniProtKB-KW"/>
</dbReference>
<keyword evidence="2" id="KW-0489">Methyltransferase</keyword>
<accession>A0A5P1EB89</accession>
<evidence type="ECO:0000256" key="8">
    <source>
        <dbReference type="SAM" id="MobiDB-lite"/>
    </source>
</evidence>
<evidence type="ECO:0000256" key="6">
    <source>
        <dbReference type="ARBA" id="ARBA00023125"/>
    </source>
</evidence>
<sequence length="711" mass="80524">MLHHWSGLSRVKTKDDDVGASSGHEFLCRNVGSSSLRPSSCPAIVKEENQPSSSFGDLKSYFVGMGFSSVLVDKVIEENGPSDVNLLLEALINSSKSSPEESDSWEDFEKEEVKSPAEFTSDCKQEIEDQSGPSSAELDKKSYLLMMDFSEEQIGLAISRLGVNATLPELVDFIVTVKTADFSREKKNDSVDCSSQEDEETTTATLFGTMDKTICLLRMGFTENEVSSAIYKYGPEVPINELANSILANRMAFNVDKEEDLWDDATDTTGQSQNGLRPLGHESDAWITKAPSSSDAWITKASSLNDAWITKQPSCSAPHFDDEDVKTAKKAKHMFMEENTSSCSNNMQQQRTSDWEADYEMKPSEYDESPAERGWVKEEVPFKRTPNLRSKFSGMLSKPPYFFYGNVVDVSQATWQKLSQFLYATEPEFANSQFFSALIRKEGYLHNLPTDRRFHIIPKPPMTIEDALPHTKKWWPSWDTRKQLSCISSEATGVVQLCERLGKMMMDSQGFLSKEQQTDIIHQCKRLNLIWVGRNKLRPMEPDQVETILGYPREHTEIWGLQPIDRLATLKYCFQTDTIGYHLSVLKNMFPHGLKVLSIFTGVGGAEIALHRLGIYLKCVVSVEASEINRRILKRWWQSTGQTGELRQIGGIEKLTMQLLKNCINQFDGFDIIIGSNPGEFNRVPKNDMDFNLFFEYVRVFQRVRSIMGRS</sequence>
<dbReference type="PROSITE" id="PS51680">
    <property type="entry name" value="SAM_MT_DRM"/>
    <property type="match status" value="1"/>
</dbReference>
<dbReference type="EMBL" id="CM007387">
    <property type="protein sequence ID" value="ONK63084.1"/>
    <property type="molecule type" value="Genomic_DNA"/>
</dbReference>
<evidence type="ECO:0000256" key="7">
    <source>
        <dbReference type="ARBA" id="ARBA00023242"/>
    </source>
</evidence>
<dbReference type="Proteomes" id="UP000243459">
    <property type="component" value="Chromosome 7"/>
</dbReference>
<feature type="domain" description="SAM-dependent MTase DRM-type" evidence="9">
    <location>
        <begin position="387"/>
        <end position="711"/>
    </location>
</feature>
<evidence type="ECO:0000256" key="5">
    <source>
        <dbReference type="ARBA" id="ARBA00022737"/>
    </source>
</evidence>
<evidence type="ECO:0000256" key="3">
    <source>
        <dbReference type="ARBA" id="ARBA00022679"/>
    </source>
</evidence>
<dbReference type="GO" id="GO:0005634">
    <property type="term" value="C:nucleus"/>
    <property type="evidence" value="ECO:0007669"/>
    <property type="project" value="UniProtKB-SubCell"/>
</dbReference>
<evidence type="ECO:0000256" key="4">
    <source>
        <dbReference type="ARBA" id="ARBA00022691"/>
    </source>
</evidence>
<keyword evidence="5" id="KW-0677">Repeat</keyword>
<dbReference type="GO" id="GO:0032259">
    <property type="term" value="P:methylation"/>
    <property type="evidence" value="ECO:0007669"/>
    <property type="project" value="UniProtKB-KW"/>
</dbReference>
<keyword evidence="4" id="KW-0949">S-adenosyl-L-methionine</keyword>